<keyword evidence="2" id="KW-0418">Kinase</keyword>
<sequence>MAAESQKDIVAFLASEDNHGGAAVRQIDTHLSHIFIAGDLVYKIKRSVRYDFADLSSLERRRRSCENEIAVNRPMAGAMYHGVVPLYRGPDGIAWDGQGEVAEWAVKMARFDEGGQFDELIAHDRLNDAMMRRLGDRLAAFHLDAERISDDGAAGDVEPVIEEIATGLQAYALGTERSHDIARWRDLAAAAYRTCRSLLEARRRAGLVRHCHGDLHLANICLFQGEVTPFDAVEFNDELARIDVLYDLAFVLMDLICYRRRDLANILMNRYLGKTRDYAGLALLPLFLSLRAGVRAMVLSLPSQPEKAAGRAGLYLDLALELIERRDPVALFAFGGYSGSGKSTAARAFALQTDHPAGMVILHSDEIRKRMLGEDPEKRLAEDGYSRTITARVYDRLYEDGAQALQAGWPVILDATFLDDAERERVEALSQREAVPLQGVWLTAPRSVLFGRIAARPQGASDATAQVLSRQLEHGRDPDDWAIVNTECGLAATLDCIRSLVGVDSHARQ</sequence>
<feature type="domain" description="Aminoglycoside phosphotransferase" evidence="1">
    <location>
        <begin position="64"/>
        <end position="283"/>
    </location>
</feature>
<dbReference type="RefSeq" id="WP_188158556.1">
    <property type="nucleotide sequence ID" value="NZ_BMGH01000001.1"/>
</dbReference>
<dbReference type="EMBL" id="BMGH01000001">
    <property type="protein sequence ID" value="GGD11233.1"/>
    <property type="molecule type" value="Genomic_DNA"/>
</dbReference>
<evidence type="ECO:0000313" key="3">
    <source>
        <dbReference type="Proteomes" id="UP000613582"/>
    </source>
</evidence>
<reference evidence="2" key="2">
    <citation type="submission" date="2020-09" db="EMBL/GenBank/DDBJ databases">
        <authorList>
            <person name="Sun Q."/>
            <person name="Zhou Y."/>
        </authorList>
    </citation>
    <scope>NUCLEOTIDE SEQUENCE</scope>
    <source>
        <strain evidence="2">CGMCC 1.12921</strain>
    </source>
</reference>
<accession>A0A8J2V3C6</accession>
<organism evidence="2 3">
    <name type="scientific">Aquisalinus flavus</name>
    <dbReference type="NCBI Taxonomy" id="1526572"/>
    <lineage>
        <taxon>Bacteria</taxon>
        <taxon>Pseudomonadati</taxon>
        <taxon>Pseudomonadota</taxon>
        <taxon>Alphaproteobacteria</taxon>
        <taxon>Parvularculales</taxon>
        <taxon>Parvularculaceae</taxon>
        <taxon>Aquisalinus</taxon>
    </lineage>
</organism>
<dbReference type="SUPFAM" id="SSF56112">
    <property type="entry name" value="Protein kinase-like (PK-like)"/>
    <property type="match status" value="1"/>
</dbReference>
<evidence type="ECO:0000259" key="1">
    <source>
        <dbReference type="Pfam" id="PF01636"/>
    </source>
</evidence>
<name>A0A8J2V3C6_9PROT</name>
<dbReference type="Gene3D" id="3.40.50.300">
    <property type="entry name" value="P-loop containing nucleotide triphosphate hydrolases"/>
    <property type="match status" value="1"/>
</dbReference>
<dbReference type="Gene3D" id="3.90.1200.10">
    <property type="match status" value="1"/>
</dbReference>
<dbReference type="InterPro" id="IPR027417">
    <property type="entry name" value="P-loop_NTPase"/>
</dbReference>
<dbReference type="PANTHER" id="PTHR43883">
    <property type="entry name" value="SLR0207 PROTEIN"/>
    <property type="match status" value="1"/>
</dbReference>
<dbReference type="InterPro" id="IPR002575">
    <property type="entry name" value="Aminoglycoside_PTrfase"/>
</dbReference>
<proteinExistence type="predicted"/>
<dbReference type="Pfam" id="PF01636">
    <property type="entry name" value="APH"/>
    <property type="match status" value="1"/>
</dbReference>
<protein>
    <submittedName>
        <fullName evidence="2">Kinase</fullName>
    </submittedName>
</protein>
<keyword evidence="2" id="KW-0808">Transferase</keyword>
<dbReference type="Proteomes" id="UP000613582">
    <property type="component" value="Unassembled WGS sequence"/>
</dbReference>
<dbReference type="Pfam" id="PF13671">
    <property type="entry name" value="AAA_33"/>
    <property type="match status" value="1"/>
</dbReference>
<evidence type="ECO:0000313" key="2">
    <source>
        <dbReference type="EMBL" id="GGD11233.1"/>
    </source>
</evidence>
<dbReference type="InterPro" id="IPR052732">
    <property type="entry name" value="Cell-binding_unc_protein"/>
</dbReference>
<comment type="caution">
    <text evidence="2">The sequence shown here is derived from an EMBL/GenBank/DDBJ whole genome shotgun (WGS) entry which is preliminary data.</text>
</comment>
<reference evidence="2" key="1">
    <citation type="journal article" date="2014" name="Int. J. Syst. Evol. Microbiol.">
        <title>Complete genome sequence of Corynebacterium casei LMG S-19264T (=DSM 44701T), isolated from a smear-ripened cheese.</title>
        <authorList>
            <consortium name="US DOE Joint Genome Institute (JGI-PGF)"/>
            <person name="Walter F."/>
            <person name="Albersmeier A."/>
            <person name="Kalinowski J."/>
            <person name="Ruckert C."/>
        </authorList>
    </citation>
    <scope>NUCLEOTIDE SEQUENCE</scope>
    <source>
        <strain evidence="2">CGMCC 1.12921</strain>
    </source>
</reference>
<dbReference type="AlphaFoldDB" id="A0A8J2V3C6"/>
<dbReference type="PANTHER" id="PTHR43883:SF1">
    <property type="entry name" value="GLUCONOKINASE"/>
    <property type="match status" value="1"/>
</dbReference>
<dbReference type="GO" id="GO:0016301">
    <property type="term" value="F:kinase activity"/>
    <property type="evidence" value="ECO:0007669"/>
    <property type="project" value="UniProtKB-KW"/>
</dbReference>
<dbReference type="InterPro" id="IPR011009">
    <property type="entry name" value="Kinase-like_dom_sf"/>
</dbReference>
<gene>
    <name evidence="2" type="ORF">GCM10011342_20040</name>
</gene>
<dbReference type="SUPFAM" id="SSF52540">
    <property type="entry name" value="P-loop containing nucleoside triphosphate hydrolases"/>
    <property type="match status" value="1"/>
</dbReference>
<keyword evidence="3" id="KW-1185">Reference proteome</keyword>